<dbReference type="InterPro" id="IPR018107">
    <property type="entry name" value="Na-dicarboxylate_symporter_CS"/>
</dbReference>
<evidence type="ECO:0000256" key="6">
    <source>
        <dbReference type="ARBA" id="ARBA00022989"/>
    </source>
</evidence>
<comment type="subcellular location">
    <subcellularLocation>
        <location evidence="1">Cell membrane</location>
        <topology evidence="1">Multi-pass membrane protein</topology>
    </subcellularLocation>
</comment>
<dbReference type="PROSITE" id="PS00714">
    <property type="entry name" value="NA_DICARBOXYL_SYMP_2"/>
    <property type="match status" value="1"/>
</dbReference>
<feature type="transmembrane region" description="Helical" evidence="8">
    <location>
        <begin position="351"/>
        <end position="376"/>
    </location>
</feature>
<protein>
    <submittedName>
        <fullName evidence="9">C4-dicarboxylate transporter DctA</fullName>
    </submittedName>
</protein>
<feature type="transmembrane region" description="Helical" evidence="8">
    <location>
        <begin position="46"/>
        <end position="64"/>
    </location>
</feature>
<name>A0A8X8GIW7_ACIGI</name>
<dbReference type="PRINTS" id="PR00173">
    <property type="entry name" value="EDTRNSPORT"/>
</dbReference>
<dbReference type="InterPro" id="IPR001991">
    <property type="entry name" value="Na-dicarboxylate_symporter"/>
</dbReference>
<dbReference type="NCBIfam" id="NF009587">
    <property type="entry name" value="PRK13027.1"/>
    <property type="match status" value="1"/>
</dbReference>
<dbReference type="Gene3D" id="1.10.3860.10">
    <property type="entry name" value="Sodium:dicarboxylate symporter"/>
    <property type="match status" value="1"/>
</dbReference>
<evidence type="ECO:0000256" key="8">
    <source>
        <dbReference type="SAM" id="Phobius"/>
    </source>
</evidence>
<dbReference type="EMBL" id="JAHWXT010000006">
    <property type="protein sequence ID" value="MCF0265938.1"/>
    <property type="molecule type" value="Genomic_DNA"/>
</dbReference>
<accession>A0A8X8GIW7</accession>
<organism evidence="9 10">
    <name type="scientific">Acinetobacter guillouiae</name>
    <name type="common">Acinetobacter genomosp. 11</name>
    <dbReference type="NCBI Taxonomy" id="106649"/>
    <lineage>
        <taxon>Bacteria</taxon>
        <taxon>Pseudomonadati</taxon>
        <taxon>Pseudomonadota</taxon>
        <taxon>Gammaproteobacteria</taxon>
        <taxon>Moraxellales</taxon>
        <taxon>Moraxellaceae</taxon>
        <taxon>Acinetobacter</taxon>
    </lineage>
</organism>
<dbReference type="GO" id="GO:0015138">
    <property type="term" value="F:fumarate transmembrane transporter activity"/>
    <property type="evidence" value="ECO:0007669"/>
    <property type="project" value="TreeGrafter"/>
</dbReference>
<reference evidence="9" key="1">
    <citation type="submission" date="2021-07" db="EMBL/GenBank/DDBJ databases">
        <authorList>
            <person name="Fernandez M."/>
            <person name="Pereira P."/>
            <person name="Torres Tejerizo G.A."/>
            <person name="Gonzalez P."/>
            <person name="Agostini E."/>
        </authorList>
    </citation>
    <scope>NUCLEOTIDE SEQUENCE</scope>
    <source>
        <strain evidence="9">SFC 500-1A</strain>
    </source>
</reference>
<keyword evidence="2" id="KW-0813">Transport</keyword>
<evidence type="ECO:0000256" key="2">
    <source>
        <dbReference type="ARBA" id="ARBA00022448"/>
    </source>
</evidence>
<evidence type="ECO:0000256" key="5">
    <source>
        <dbReference type="ARBA" id="ARBA00022847"/>
    </source>
</evidence>
<dbReference type="GO" id="GO:0005886">
    <property type="term" value="C:plasma membrane"/>
    <property type="evidence" value="ECO:0007669"/>
    <property type="project" value="UniProtKB-SubCell"/>
</dbReference>
<dbReference type="GO" id="GO:0070778">
    <property type="term" value="P:L-aspartate transmembrane transport"/>
    <property type="evidence" value="ECO:0007669"/>
    <property type="project" value="TreeGrafter"/>
</dbReference>
<dbReference type="SUPFAM" id="SSF118215">
    <property type="entry name" value="Proton glutamate symport protein"/>
    <property type="match status" value="1"/>
</dbReference>
<dbReference type="Pfam" id="PF00375">
    <property type="entry name" value="SDF"/>
    <property type="match status" value="1"/>
</dbReference>
<dbReference type="GO" id="GO:0015366">
    <property type="term" value="F:malate:proton symporter activity"/>
    <property type="evidence" value="ECO:0007669"/>
    <property type="project" value="TreeGrafter"/>
</dbReference>
<feature type="transmembrane region" description="Helical" evidence="8">
    <location>
        <begin position="220"/>
        <end position="246"/>
    </location>
</feature>
<evidence type="ECO:0000256" key="7">
    <source>
        <dbReference type="ARBA" id="ARBA00023136"/>
    </source>
</evidence>
<dbReference type="InterPro" id="IPR036458">
    <property type="entry name" value="Na:dicarbo_symporter_sf"/>
</dbReference>
<feature type="transmembrane region" description="Helical" evidence="8">
    <location>
        <begin position="308"/>
        <end position="339"/>
    </location>
</feature>
<dbReference type="Proteomes" id="UP000887320">
    <property type="component" value="Unassembled WGS sequence"/>
</dbReference>
<feature type="transmembrane region" description="Helical" evidence="8">
    <location>
        <begin position="189"/>
        <end position="214"/>
    </location>
</feature>
<dbReference type="PROSITE" id="PS51257">
    <property type="entry name" value="PROKAR_LIPOPROTEIN"/>
    <property type="match status" value="1"/>
</dbReference>
<feature type="transmembrane region" description="Helical" evidence="8">
    <location>
        <begin position="76"/>
        <end position="98"/>
    </location>
</feature>
<comment type="caution">
    <text evidence="9">The sequence shown here is derived from an EMBL/GenBank/DDBJ whole genome shotgun (WGS) entry which is preliminary data.</text>
</comment>
<keyword evidence="5" id="KW-0769">Symport</keyword>
<evidence type="ECO:0000256" key="3">
    <source>
        <dbReference type="ARBA" id="ARBA00022475"/>
    </source>
</evidence>
<feature type="transmembrane region" description="Helical" evidence="8">
    <location>
        <begin position="382"/>
        <end position="402"/>
    </location>
</feature>
<dbReference type="PANTHER" id="PTHR42865:SF1">
    <property type="entry name" value="AEROBIC C4-DICARBOXYLATE TRANSPORT PROTEIN"/>
    <property type="match status" value="1"/>
</dbReference>
<evidence type="ECO:0000256" key="4">
    <source>
        <dbReference type="ARBA" id="ARBA00022692"/>
    </source>
</evidence>
<keyword evidence="4 8" id="KW-0812">Transmembrane</keyword>
<evidence type="ECO:0000313" key="10">
    <source>
        <dbReference type="Proteomes" id="UP000887320"/>
    </source>
</evidence>
<sequence length="427" mass="46369">MKLIKRSLFLQVMIALVIGCLFGYFLPHIAINFQVFGNGFVKLVKMLIAPLIFCVIVLGIYGAGDLKKAGKVGIKTLIYFEIMTTIALILGLAAAYIFKPGHGMHVDISTLDASQMTKYNENIHAVTGVSDFFLNMIPQTAVGAFTGNDILQVVVFSILFGVALSMLSKDVSEPVASFIDKISQVIFKIMSIIIKLAPIGVFGAISFTVAKFGIETLLNLGYLVLIYYATVIFFVIVILGLVLKLLGFNIFKLIRYFREEITIVCGTSSSDSVLPQVMYKLKKLGIKDSTVSLVIPSGYSFNLDGFSIYLTLAVVFIAQATGVHLTISDLIMILLITLFTSKGAHGIPASAIVVLAATLSSFPVIPAIGLVLILSVDWLIGILRAVSNLIGNCVATLVIGVWENDVDKKRVHQMLDDPNWAKNELSS</sequence>
<dbReference type="RefSeq" id="WP_056510614.1">
    <property type="nucleotide sequence ID" value="NZ_JAHWXT010000006.1"/>
</dbReference>
<evidence type="ECO:0000313" key="9">
    <source>
        <dbReference type="EMBL" id="MCF0265938.1"/>
    </source>
</evidence>
<keyword evidence="7 8" id="KW-0472">Membrane</keyword>
<dbReference type="FunFam" id="1.10.3860.10:FF:000001">
    <property type="entry name" value="C4-dicarboxylate transport protein"/>
    <property type="match status" value="1"/>
</dbReference>
<keyword evidence="6 8" id="KW-1133">Transmembrane helix</keyword>
<feature type="transmembrane region" description="Helical" evidence="8">
    <location>
        <begin position="7"/>
        <end position="26"/>
    </location>
</feature>
<dbReference type="GO" id="GO:0015141">
    <property type="term" value="F:succinate transmembrane transporter activity"/>
    <property type="evidence" value="ECO:0007669"/>
    <property type="project" value="TreeGrafter"/>
</dbReference>
<dbReference type="PANTHER" id="PTHR42865">
    <property type="entry name" value="PROTON/GLUTAMATE-ASPARTATE SYMPORTER"/>
    <property type="match status" value="1"/>
</dbReference>
<dbReference type="AlphaFoldDB" id="A0A8X8GIW7"/>
<dbReference type="NCBIfam" id="NF002461">
    <property type="entry name" value="PRK01663.1"/>
    <property type="match status" value="1"/>
</dbReference>
<proteinExistence type="predicted"/>
<evidence type="ECO:0000256" key="1">
    <source>
        <dbReference type="ARBA" id="ARBA00004651"/>
    </source>
</evidence>
<gene>
    <name evidence="9" type="primary">dctA</name>
    <name evidence="9" type="ORF">KW868_15940</name>
</gene>
<feature type="transmembrane region" description="Helical" evidence="8">
    <location>
        <begin position="150"/>
        <end position="168"/>
    </location>
</feature>
<keyword evidence="3" id="KW-1003">Cell membrane</keyword>